<dbReference type="SUPFAM" id="SSF89796">
    <property type="entry name" value="CoA-transferase family III (CaiB/BaiF)"/>
    <property type="match status" value="1"/>
</dbReference>
<proteinExistence type="predicted"/>
<dbReference type="Proteomes" id="UP000034723">
    <property type="component" value="Chromosome"/>
</dbReference>
<keyword evidence="1 3" id="KW-0808">Transferase</keyword>
<dbReference type="HOGENOM" id="CLU_033975_2_0_2"/>
<accession>A0A0F7IDC1</accession>
<evidence type="ECO:0000256" key="1">
    <source>
        <dbReference type="ARBA" id="ARBA00022679"/>
    </source>
</evidence>
<dbReference type="AlphaFoldDB" id="A0A0F7IDC1"/>
<keyword evidence="4" id="KW-1185">Reference proteome</keyword>
<feature type="compositionally biased region" description="Basic and acidic residues" evidence="2">
    <location>
        <begin position="440"/>
        <end position="449"/>
    </location>
</feature>
<evidence type="ECO:0000313" key="3">
    <source>
        <dbReference type="EMBL" id="AKG91364.1"/>
    </source>
</evidence>
<name>A0A0F7IDC1_9EURY</name>
<dbReference type="GeneID" id="24803906"/>
<protein>
    <submittedName>
        <fullName evidence="3">Putative acyl-CoA transferases/carnitine dehydratase</fullName>
    </submittedName>
</protein>
<dbReference type="EMBL" id="CP011267">
    <property type="protein sequence ID" value="AKG91364.1"/>
    <property type="molecule type" value="Genomic_DNA"/>
</dbReference>
<dbReference type="RefSeq" id="WP_048095508.1">
    <property type="nucleotide sequence ID" value="NZ_CP011267.1"/>
</dbReference>
<dbReference type="Gene3D" id="3.40.50.10540">
    <property type="entry name" value="Crotonobetainyl-coa:carnitine coa-transferase, domain 1"/>
    <property type="match status" value="1"/>
</dbReference>
<dbReference type="GO" id="GO:0008410">
    <property type="term" value="F:CoA-transferase activity"/>
    <property type="evidence" value="ECO:0007669"/>
    <property type="project" value="TreeGrafter"/>
</dbReference>
<dbReference type="InterPro" id="IPR044855">
    <property type="entry name" value="CoA-Trfase_III_dom3_sf"/>
</dbReference>
<dbReference type="OrthoDB" id="51528at2157"/>
<dbReference type="PANTHER" id="PTHR48207:SF3">
    <property type="entry name" value="SUCCINATE--HYDROXYMETHYLGLUTARATE COA-TRANSFERASE"/>
    <property type="match status" value="1"/>
</dbReference>
<evidence type="ECO:0000256" key="2">
    <source>
        <dbReference type="SAM" id="MobiDB-lite"/>
    </source>
</evidence>
<reference evidence="3 4" key="1">
    <citation type="submission" date="2015-04" db="EMBL/GenBank/DDBJ databases">
        <title>The complete genome sequence of the hyperthermophilic, obligate iron-reducing archaeon Geoglobus ahangari strain 234T.</title>
        <authorList>
            <person name="Manzella M.P."/>
            <person name="Holmes D.E."/>
            <person name="Rocheleau J.M."/>
            <person name="Chung A."/>
            <person name="Reguera G."/>
            <person name="Kashefi K."/>
        </authorList>
    </citation>
    <scope>NUCLEOTIDE SEQUENCE [LARGE SCALE GENOMIC DNA]</scope>
    <source>
        <strain evidence="3 4">234</strain>
    </source>
</reference>
<dbReference type="InterPro" id="IPR050483">
    <property type="entry name" value="CoA-transferase_III_domain"/>
</dbReference>
<dbReference type="KEGG" id="gah:GAH_01334"/>
<dbReference type="InParanoid" id="A0A0F7IDC1"/>
<dbReference type="Pfam" id="PF02515">
    <property type="entry name" value="CoA_transf_3"/>
    <property type="match status" value="1"/>
</dbReference>
<dbReference type="Gene3D" id="3.30.1540.10">
    <property type="entry name" value="formyl-coa transferase, domain 3"/>
    <property type="match status" value="1"/>
</dbReference>
<dbReference type="PATRIC" id="fig|113653.22.peg.1319"/>
<gene>
    <name evidence="3" type="ORF">GAH_01334</name>
</gene>
<dbReference type="PANTHER" id="PTHR48207">
    <property type="entry name" value="SUCCINATE--HYDROXYMETHYLGLUTARATE COA-TRANSFERASE"/>
    <property type="match status" value="1"/>
</dbReference>
<dbReference type="InterPro" id="IPR023606">
    <property type="entry name" value="CoA-Trfase_III_dom_1_sf"/>
</dbReference>
<dbReference type="InterPro" id="IPR003673">
    <property type="entry name" value="CoA-Trfase_fam_III"/>
</dbReference>
<feature type="region of interest" description="Disordered" evidence="2">
    <location>
        <begin position="429"/>
        <end position="449"/>
    </location>
</feature>
<sequence length="449" mass="51301">MTISGTGGDILQEFREFVRGILGGDFFEKDESLKGVRVLEVCSVVLGPAATDILAEFGAEVIKFEPKRGDQMRYVSPFAYYWKNLSPGLLEQNHNKYWVGMHFGHPKARKLFYDFVKKSDVVVDNLTPGRLAKWGLSYDRLREINPKIIQLHVSGFGSWGPFTGRTSYDAIAQSEGGLSYITGHEGRGPIKSGVWIADWITALMSALAIVTALNYREVSGEGQFIDYSQVENVIRFMDWTWLYVFKTGENRERYGNRDVAICPSDLFKCRDGWVAIAAFTEREFEGLCRAMDRMDLYERFRDPVERLKDENARAILAEIAKWAESKTVEEVEELADTLGFSASRVIDVEEAYNSEHFRERGAVQEYYDPLYGRLVEPAYPPRMETPARLKWGARPLGFDNEYVLTRVLGLSMDEIKRLEEEGVIYKWDPNIAPQTPPPDWDGKRGLKFP</sequence>
<evidence type="ECO:0000313" key="4">
    <source>
        <dbReference type="Proteomes" id="UP000034723"/>
    </source>
</evidence>
<organism evidence="3 4">
    <name type="scientific">Geoglobus ahangari</name>
    <dbReference type="NCBI Taxonomy" id="113653"/>
    <lineage>
        <taxon>Archaea</taxon>
        <taxon>Methanobacteriati</taxon>
        <taxon>Methanobacteriota</taxon>
        <taxon>Archaeoglobi</taxon>
        <taxon>Archaeoglobales</taxon>
        <taxon>Archaeoglobaceae</taxon>
        <taxon>Geoglobus</taxon>
    </lineage>
</organism>
<dbReference type="STRING" id="113653.GAH_01334"/>